<dbReference type="PROSITE" id="PS51833">
    <property type="entry name" value="HDOD"/>
    <property type="match status" value="1"/>
</dbReference>
<gene>
    <name evidence="2" type="ORF">VII00023_17534</name>
</gene>
<keyword evidence="3" id="KW-1185">Reference proteome</keyword>
<dbReference type="Proteomes" id="UP000004605">
    <property type="component" value="Unassembled WGS sequence"/>
</dbReference>
<evidence type="ECO:0000313" key="2">
    <source>
        <dbReference type="EMBL" id="EGU48062.1"/>
    </source>
</evidence>
<dbReference type="EMBL" id="AFWF01000014">
    <property type="protein sequence ID" value="EGU48062.1"/>
    <property type="molecule type" value="Genomic_DNA"/>
</dbReference>
<evidence type="ECO:0000313" key="3">
    <source>
        <dbReference type="Proteomes" id="UP000004605"/>
    </source>
</evidence>
<organism evidence="2 3">
    <name type="scientific">Vibrio ichthyoenteri ATCC 700023</name>
    <dbReference type="NCBI Taxonomy" id="870968"/>
    <lineage>
        <taxon>Bacteria</taxon>
        <taxon>Pseudomonadati</taxon>
        <taxon>Pseudomonadota</taxon>
        <taxon>Gammaproteobacteria</taxon>
        <taxon>Vibrionales</taxon>
        <taxon>Vibrionaceae</taxon>
        <taxon>Vibrio</taxon>
    </lineage>
</organism>
<sequence length="314" mass="35651">MNHLSFYWLPENRELIEKGIESEFTHFLENSIDSGKITLPPIPEVVLNIQRLCSLDCTTIFDIADCLIFDIADCLVEDPGLAAVVIRVANSVIFNRRNIECTDIVTAVSRLGILRVRDIVTAQSIEQLKNSVNLSDDCNRILRKSARTSKELSATMVMVAKEFKQAAPQQYQYLDSDKALLTGLLADIGLFCIVNEYYLYLERGNYLDPDLALRIFNSICPAASKLVLSKWGFDRDFIDVATNQDHQQLDLEVNYLDIARIANHILMFRRKDDRLDEHEIEIDVTGADILYKLTNLGDSEFTLKINELIRASGL</sequence>
<comment type="caution">
    <text evidence="2">The sequence shown here is derived from an EMBL/GenBank/DDBJ whole genome shotgun (WGS) entry which is preliminary data.</text>
</comment>
<dbReference type="AlphaFoldDB" id="F9RXG6"/>
<dbReference type="PANTHER" id="PTHR33525">
    <property type="match status" value="1"/>
</dbReference>
<dbReference type="PANTHER" id="PTHR33525:SF3">
    <property type="entry name" value="RIBONUCLEASE Y"/>
    <property type="match status" value="1"/>
</dbReference>
<protein>
    <recommendedName>
        <fullName evidence="1">HDOD domain-containing protein</fullName>
    </recommendedName>
</protein>
<dbReference type="OrthoDB" id="598113at2"/>
<dbReference type="SUPFAM" id="SSF109604">
    <property type="entry name" value="HD-domain/PDEase-like"/>
    <property type="match status" value="1"/>
</dbReference>
<proteinExistence type="predicted"/>
<name>F9RXG6_9VIBR</name>
<dbReference type="InterPro" id="IPR013976">
    <property type="entry name" value="HDOD"/>
</dbReference>
<dbReference type="InterPro" id="IPR052340">
    <property type="entry name" value="RNase_Y/CdgJ"/>
</dbReference>
<reference evidence="2 3" key="1">
    <citation type="journal article" date="2012" name="Int. J. Syst. Evol. Microbiol.">
        <title>Vibrio caribbeanicus sp. nov., isolated from the marine sponge Scleritoderma cyanea.</title>
        <authorList>
            <person name="Hoffmann M."/>
            <person name="Monday S.R."/>
            <person name="Allard M.W."/>
            <person name="Strain E.A."/>
            <person name="Whittaker P."/>
            <person name="Naum M."/>
            <person name="McCarthy P.J."/>
            <person name="Lopez J.V."/>
            <person name="Fischer M."/>
            <person name="Brown E.W."/>
        </authorList>
    </citation>
    <scope>NUCLEOTIDE SEQUENCE [LARGE SCALE GENOMIC DNA]</scope>
    <source>
        <strain evidence="2 3">ATCC 700023</strain>
    </source>
</reference>
<dbReference type="RefSeq" id="WP_006710563.1">
    <property type="nucleotide sequence ID" value="NZ_AFWF01000014.1"/>
</dbReference>
<dbReference type="Gene3D" id="1.10.3210.10">
    <property type="entry name" value="Hypothetical protein af1432"/>
    <property type="match status" value="1"/>
</dbReference>
<feature type="domain" description="HDOD" evidence="1">
    <location>
        <begin position="39"/>
        <end position="247"/>
    </location>
</feature>
<dbReference type="Pfam" id="PF08668">
    <property type="entry name" value="HDOD"/>
    <property type="match status" value="1"/>
</dbReference>
<evidence type="ECO:0000259" key="1">
    <source>
        <dbReference type="PROSITE" id="PS51833"/>
    </source>
</evidence>
<accession>F9RXG6</accession>